<accession>A0ABN7XQD3</accession>
<protein>
    <submittedName>
        <fullName evidence="1">24349_t:CDS:1</fullName>
    </submittedName>
</protein>
<feature type="non-terminal residue" evidence="1">
    <location>
        <position position="101"/>
    </location>
</feature>
<dbReference type="EMBL" id="CAJVQB010172442">
    <property type="protein sequence ID" value="CAG8857569.1"/>
    <property type="molecule type" value="Genomic_DNA"/>
</dbReference>
<reference evidence="1 2" key="1">
    <citation type="submission" date="2021-06" db="EMBL/GenBank/DDBJ databases">
        <authorList>
            <person name="Kallberg Y."/>
            <person name="Tangrot J."/>
            <person name="Rosling A."/>
        </authorList>
    </citation>
    <scope>NUCLEOTIDE SEQUENCE [LARGE SCALE GENOMIC DNA]</scope>
    <source>
        <strain evidence="1 2">120-4 pot B 10/14</strain>
    </source>
</reference>
<evidence type="ECO:0000313" key="1">
    <source>
        <dbReference type="EMBL" id="CAG8857569.1"/>
    </source>
</evidence>
<name>A0ABN7XQD3_GIGMA</name>
<gene>
    <name evidence="1" type="ORF">GMARGA_LOCUS46388</name>
</gene>
<dbReference type="Proteomes" id="UP000789901">
    <property type="component" value="Unassembled WGS sequence"/>
</dbReference>
<keyword evidence="2" id="KW-1185">Reference proteome</keyword>
<sequence length="101" mass="12050">VESPNALRFAIKLVSNVFQDMEKLWNDLIEERGQFLNNEQQKSVEIDFISWSKRIFTKTTMLITASYHPYVLPTYYDRIKNKNLPKRSDEEFLDRLFIASD</sequence>
<comment type="caution">
    <text evidence="1">The sequence shown here is derived from an EMBL/GenBank/DDBJ whole genome shotgun (WGS) entry which is preliminary data.</text>
</comment>
<feature type="non-terminal residue" evidence="1">
    <location>
        <position position="1"/>
    </location>
</feature>
<proteinExistence type="predicted"/>
<evidence type="ECO:0000313" key="2">
    <source>
        <dbReference type="Proteomes" id="UP000789901"/>
    </source>
</evidence>
<organism evidence="1 2">
    <name type="scientific">Gigaspora margarita</name>
    <dbReference type="NCBI Taxonomy" id="4874"/>
    <lineage>
        <taxon>Eukaryota</taxon>
        <taxon>Fungi</taxon>
        <taxon>Fungi incertae sedis</taxon>
        <taxon>Mucoromycota</taxon>
        <taxon>Glomeromycotina</taxon>
        <taxon>Glomeromycetes</taxon>
        <taxon>Diversisporales</taxon>
        <taxon>Gigasporaceae</taxon>
        <taxon>Gigaspora</taxon>
    </lineage>
</organism>